<name>A0A8H4FMZ6_COLGL</name>
<accession>A0A8H4FMZ6</accession>
<gene>
    <name evidence="1" type="ORF">GCG54_00007119</name>
</gene>
<reference evidence="1" key="2">
    <citation type="submission" date="2020-03" db="EMBL/GenBank/DDBJ databases">
        <authorList>
            <person name="Fu F.-F."/>
            <person name="Chen J."/>
        </authorList>
    </citation>
    <scope>NUCLEOTIDE SEQUENCE</scope>
    <source>
        <strain evidence="1">Lc1</strain>
    </source>
</reference>
<keyword evidence="2" id="KW-1185">Reference proteome</keyword>
<sequence length="554" mass="63412">MACVRASDESLTSFELPHSHRPPWETYLPPISGRSTWINPFSWPRRFFEKKLIAKEWENSPRATTRFQTADQNGDINFLLNTEEEWASNKFHIDAVLDIFCGQTLLELESPVASIPDDRKTALVIDGNTNNPAGPHLRPFAGGLTSQELLRELRKKRYEELSSDNKRESDHGAKDDAERRLIFVENLDSWGILALAGSAPESLSHALGDLISNHICSKSSIRVSFSTSGPPIFALHFDIPYRVWRSSRSLKIDGRCKRSLQEPLRSSRDVTFLRQRVHEADIGHVDGIYASQISCLVTGHDNWRWTALAFAETWFEEASSFDPTPDMVTRYEQDFEDGFLTDPLCRGRYDVAQNGWDPRGYFVRVLEIRLVQVCREWASVVSNLESGLRTLATTHKQTLKMMQDTSKHTKLTSIQMDEILQNFGDTQERVGNAKGLLDDISLDLQETVRSGDSFMGTDVNYFLHNDGSTEDVLDCLPHLSQIRGMFNDLRHMQQRLGDWKQKYKEMLEDGFSARKTLLVQILRSERSLSPQYLLQFYAKSNEQVNWPQSLCVQQ</sequence>
<evidence type="ECO:0000313" key="2">
    <source>
        <dbReference type="Proteomes" id="UP000613401"/>
    </source>
</evidence>
<protein>
    <submittedName>
        <fullName evidence="1">Uncharacterized protein</fullName>
    </submittedName>
</protein>
<dbReference type="AlphaFoldDB" id="A0A8H4FMZ6"/>
<dbReference type="RefSeq" id="XP_045266028.1">
    <property type="nucleotide sequence ID" value="XM_045407107.1"/>
</dbReference>
<dbReference type="GeneID" id="69014265"/>
<organism evidence="1 2">
    <name type="scientific">Colletotrichum gloeosporioides</name>
    <name type="common">Anthracnose fungus</name>
    <name type="synonym">Glomerella cingulata</name>
    <dbReference type="NCBI Taxonomy" id="474922"/>
    <lineage>
        <taxon>Eukaryota</taxon>
        <taxon>Fungi</taxon>
        <taxon>Dikarya</taxon>
        <taxon>Ascomycota</taxon>
        <taxon>Pezizomycotina</taxon>
        <taxon>Sordariomycetes</taxon>
        <taxon>Hypocreomycetidae</taxon>
        <taxon>Glomerellales</taxon>
        <taxon>Glomerellaceae</taxon>
        <taxon>Colletotrichum</taxon>
        <taxon>Colletotrichum gloeosporioides species complex</taxon>
    </lineage>
</organism>
<comment type="caution">
    <text evidence="1">The sequence shown here is derived from an EMBL/GenBank/DDBJ whole genome shotgun (WGS) entry which is preliminary data.</text>
</comment>
<reference evidence="1" key="1">
    <citation type="journal article" date="2020" name="Phytopathology">
        <title>Genome sequence and comparative analysis of Colletotrichum gloeosporioides isolated from Liriodendron leaves.</title>
        <authorList>
            <person name="Fu F.F."/>
            <person name="Hao Z."/>
            <person name="Wang P."/>
            <person name="Lu Y."/>
            <person name="Xue L.J."/>
            <person name="Wei G."/>
            <person name="Tian Y."/>
            <person name="Baishi H."/>
            <person name="Xu H."/>
            <person name="Shi J."/>
            <person name="Cheng T."/>
            <person name="Wang G."/>
            <person name="Yi Y."/>
            <person name="Chen J."/>
        </authorList>
    </citation>
    <scope>NUCLEOTIDE SEQUENCE</scope>
    <source>
        <strain evidence="1">Lc1</strain>
    </source>
</reference>
<evidence type="ECO:0000313" key="1">
    <source>
        <dbReference type="EMBL" id="KAF3806869.1"/>
    </source>
</evidence>
<dbReference type="EMBL" id="WVTB01000032">
    <property type="protein sequence ID" value="KAF3806869.1"/>
    <property type="molecule type" value="Genomic_DNA"/>
</dbReference>
<proteinExistence type="predicted"/>
<dbReference type="Proteomes" id="UP000613401">
    <property type="component" value="Unassembled WGS sequence"/>
</dbReference>